<dbReference type="SUPFAM" id="SSF56003">
    <property type="entry name" value="Molybdenum cofactor-binding domain"/>
    <property type="match status" value="1"/>
</dbReference>
<comment type="cofactor">
    <cofactor evidence="15">
        <name>[2Fe-2S] cluster</name>
        <dbReference type="ChEBI" id="CHEBI:190135"/>
    </cofactor>
    <text evidence="15">Binds 2 [2Fe-2S] clusters.</text>
</comment>
<dbReference type="Gene3D" id="1.10.150.120">
    <property type="entry name" value="[2Fe-2S]-binding domain"/>
    <property type="match status" value="1"/>
</dbReference>
<dbReference type="Pfam" id="PF02738">
    <property type="entry name" value="MoCoBD_1"/>
    <property type="match status" value="1"/>
</dbReference>
<dbReference type="Gene3D" id="3.30.365.10">
    <property type="entry name" value="Aldehyde oxidase/xanthine dehydrogenase, molybdopterin binding domain"/>
    <property type="match status" value="4"/>
</dbReference>
<evidence type="ECO:0000256" key="11">
    <source>
        <dbReference type="ARBA" id="ARBA00023027"/>
    </source>
</evidence>
<feature type="binding site" evidence="15">
    <location>
        <position position="715"/>
    </location>
    <ligand>
        <name>Mo-molybdopterin</name>
        <dbReference type="ChEBI" id="CHEBI:71302"/>
    </ligand>
    <ligandPart>
        <name>Mo</name>
        <dbReference type="ChEBI" id="CHEBI:28685"/>
    </ligandPart>
</feature>
<dbReference type="SMART" id="SM01008">
    <property type="entry name" value="Ald_Xan_dh_C"/>
    <property type="match status" value="1"/>
</dbReference>
<dbReference type="PANTHER" id="PTHR11908:SF132">
    <property type="entry name" value="ALDEHYDE OXIDASE 1-RELATED"/>
    <property type="match status" value="1"/>
</dbReference>
<dbReference type="PIRSF" id="PIRSF000127">
    <property type="entry name" value="Xanthine_DH"/>
    <property type="match status" value="1"/>
</dbReference>
<feature type="binding site" evidence="15">
    <location>
        <position position="746"/>
    </location>
    <ligand>
        <name>Mo-molybdopterin</name>
        <dbReference type="ChEBI" id="CHEBI:71302"/>
    </ligand>
    <ligandPart>
        <name>Mo</name>
        <dbReference type="ChEBI" id="CHEBI:28685"/>
    </ligandPart>
</feature>
<dbReference type="SUPFAM" id="SSF54292">
    <property type="entry name" value="2Fe-2S ferredoxin-like"/>
    <property type="match status" value="1"/>
</dbReference>
<dbReference type="EMBL" id="JAPWTK010000038">
    <property type="protein sequence ID" value="KAJ8955360.1"/>
    <property type="molecule type" value="Genomic_DNA"/>
</dbReference>
<keyword evidence="11" id="KW-0520">NAD</keyword>
<feature type="binding site" evidence="15">
    <location>
        <position position="100"/>
    </location>
    <ligand>
        <name>[2Fe-2S] cluster</name>
        <dbReference type="ChEBI" id="CHEBI:190135"/>
        <label>1</label>
    </ligand>
</feature>
<dbReference type="InterPro" id="IPR012675">
    <property type="entry name" value="Beta-grasp_dom_sf"/>
</dbReference>
<keyword evidence="8" id="KW-0560">Oxidoreductase</keyword>
<dbReference type="PANTHER" id="PTHR11908">
    <property type="entry name" value="XANTHINE DEHYDROGENASE"/>
    <property type="match status" value="1"/>
</dbReference>
<feature type="domain" description="2Fe-2S ferredoxin-type" evidence="16">
    <location>
        <begin position="59"/>
        <end position="148"/>
    </location>
</feature>
<dbReference type="CDD" id="cd00207">
    <property type="entry name" value="fer2"/>
    <property type="match status" value="1"/>
</dbReference>
<evidence type="ECO:0000256" key="2">
    <source>
        <dbReference type="ARBA" id="ARBA00006849"/>
    </source>
</evidence>
<keyword evidence="7 14" id="KW-0274">FAD</keyword>
<evidence type="ECO:0000256" key="8">
    <source>
        <dbReference type="ARBA" id="ARBA00023002"/>
    </source>
</evidence>
<dbReference type="InterPro" id="IPR036318">
    <property type="entry name" value="FAD-bd_PCMH-like_sf"/>
</dbReference>
<evidence type="ECO:0000256" key="4">
    <source>
        <dbReference type="ARBA" id="ARBA00022630"/>
    </source>
</evidence>
<dbReference type="Pfam" id="PF01315">
    <property type="entry name" value="Ald_Xan_dh_C"/>
    <property type="match status" value="1"/>
</dbReference>
<dbReference type="InterPro" id="IPR001041">
    <property type="entry name" value="2Fe-2S_ferredoxin-type"/>
</dbReference>
<keyword evidence="6 15" id="KW-0479">Metal-binding</keyword>
<dbReference type="Proteomes" id="UP001162162">
    <property type="component" value="Unassembled WGS sequence"/>
</dbReference>
<feature type="binding site" evidence="15">
    <location>
        <position position="130"/>
    </location>
    <ligand>
        <name>[2Fe-2S] cluster</name>
        <dbReference type="ChEBI" id="CHEBI:190135"/>
        <label>1</label>
    </ligand>
</feature>
<dbReference type="InterPro" id="IPR046867">
    <property type="entry name" value="AldOxase/xan_DH_MoCoBD2"/>
</dbReference>
<keyword evidence="4" id="KW-0285">Flavoprotein</keyword>
<keyword evidence="9 15" id="KW-0408">Iron</keyword>
<dbReference type="Gene3D" id="3.30.390.50">
    <property type="entry name" value="CO dehydrogenase flavoprotein, C-terminal domain"/>
    <property type="match status" value="1"/>
</dbReference>
<feature type="binding site" evidence="14">
    <location>
        <position position="407"/>
    </location>
    <ligand>
        <name>FAD</name>
        <dbReference type="ChEBI" id="CHEBI:57692"/>
    </ligand>
</feature>
<dbReference type="InterPro" id="IPR006058">
    <property type="entry name" value="2Fe2S_fd_BS"/>
</dbReference>
<evidence type="ECO:0000256" key="13">
    <source>
        <dbReference type="PIRSR" id="PIRSR000127-1"/>
    </source>
</evidence>
<comment type="cofactor">
    <cofactor evidence="1 14">
        <name>FAD</name>
        <dbReference type="ChEBI" id="CHEBI:57692"/>
    </cofactor>
</comment>
<dbReference type="InterPro" id="IPR008274">
    <property type="entry name" value="AldOxase/xan_DH_MoCoBD1"/>
</dbReference>
<keyword evidence="5 15" id="KW-0001">2Fe-2S</keyword>
<evidence type="ECO:0000256" key="14">
    <source>
        <dbReference type="PIRSR" id="PIRSR000127-2"/>
    </source>
</evidence>
<gene>
    <name evidence="17" type="ORF">NQ318_003457</name>
</gene>
<evidence type="ECO:0000256" key="10">
    <source>
        <dbReference type="ARBA" id="ARBA00023014"/>
    </source>
</evidence>
<protein>
    <recommendedName>
        <fullName evidence="16">2Fe-2S ferredoxin-type domain-containing protein</fullName>
    </recommendedName>
</protein>
<dbReference type="Gene3D" id="3.10.20.30">
    <property type="match status" value="1"/>
</dbReference>
<comment type="cofactor">
    <cofactor evidence="12">
        <name>[2Fe-2S] cluster</name>
        <dbReference type="ChEBI" id="CHEBI:190135"/>
    </cofactor>
</comment>
<feature type="binding site" evidence="15">
    <location>
        <position position="108"/>
    </location>
    <ligand>
        <name>[2Fe-2S] cluster</name>
        <dbReference type="ChEBI" id="CHEBI:190135"/>
        <label>1</label>
    </ligand>
</feature>
<evidence type="ECO:0000256" key="5">
    <source>
        <dbReference type="ARBA" id="ARBA00022714"/>
    </source>
</evidence>
<evidence type="ECO:0000256" key="7">
    <source>
        <dbReference type="ARBA" id="ARBA00022827"/>
    </source>
</evidence>
<organism evidence="17 18">
    <name type="scientific">Aromia moschata</name>
    <dbReference type="NCBI Taxonomy" id="1265417"/>
    <lineage>
        <taxon>Eukaryota</taxon>
        <taxon>Metazoa</taxon>
        <taxon>Ecdysozoa</taxon>
        <taxon>Arthropoda</taxon>
        <taxon>Hexapoda</taxon>
        <taxon>Insecta</taxon>
        <taxon>Pterygota</taxon>
        <taxon>Neoptera</taxon>
        <taxon>Endopterygota</taxon>
        <taxon>Coleoptera</taxon>
        <taxon>Polyphaga</taxon>
        <taxon>Cucujiformia</taxon>
        <taxon>Chrysomeloidea</taxon>
        <taxon>Cerambycidae</taxon>
        <taxon>Cerambycinae</taxon>
        <taxon>Callichromatini</taxon>
        <taxon>Aromia</taxon>
    </lineage>
</organism>
<keyword evidence="3 15" id="KW-0500">Molybdenum</keyword>
<dbReference type="InterPro" id="IPR036884">
    <property type="entry name" value="2Fe-2S-bd_dom_sf"/>
</dbReference>
<dbReference type="InterPro" id="IPR036010">
    <property type="entry name" value="2Fe-2S_ferredoxin-like_sf"/>
</dbReference>
<accession>A0AAV8YUA5</accession>
<dbReference type="AlphaFoldDB" id="A0AAV8YUA5"/>
<evidence type="ECO:0000256" key="6">
    <source>
        <dbReference type="ARBA" id="ARBA00022723"/>
    </source>
</evidence>
<evidence type="ECO:0000256" key="12">
    <source>
        <dbReference type="ARBA" id="ARBA00034078"/>
    </source>
</evidence>
<dbReference type="GO" id="GO:0005506">
    <property type="term" value="F:iron ion binding"/>
    <property type="evidence" value="ECO:0007669"/>
    <property type="project" value="InterPro"/>
</dbReference>
<dbReference type="Gene3D" id="3.90.1170.50">
    <property type="entry name" value="Aldehyde oxidase/xanthine dehydrogenase, a/b hammerhead"/>
    <property type="match status" value="1"/>
</dbReference>
<dbReference type="PROSITE" id="PS51085">
    <property type="entry name" value="2FE2S_FER_2"/>
    <property type="match status" value="1"/>
</dbReference>
<dbReference type="InterPro" id="IPR000674">
    <property type="entry name" value="Ald_Oxase/Xan_DH_a/b"/>
</dbReference>
<dbReference type="Pfam" id="PF03450">
    <property type="entry name" value="CO_deh_flav_C"/>
    <property type="match status" value="1"/>
</dbReference>
<evidence type="ECO:0000313" key="17">
    <source>
        <dbReference type="EMBL" id="KAJ8955360.1"/>
    </source>
</evidence>
<dbReference type="SUPFAM" id="SSF56176">
    <property type="entry name" value="FAD-binding/transporter-associated domain-like"/>
    <property type="match status" value="1"/>
</dbReference>
<dbReference type="GO" id="GO:0051537">
    <property type="term" value="F:2 iron, 2 sulfur cluster binding"/>
    <property type="evidence" value="ECO:0007669"/>
    <property type="project" value="UniProtKB-KW"/>
</dbReference>
<feature type="binding site" evidence="15">
    <location>
        <position position="206"/>
    </location>
    <ligand>
        <name>[2Fe-2S] cluster</name>
        <dbReference type="ChEBI" id="CHEBI:190135"/>
        <label>2</label>
    </ligand>
</feature>
<evidence type="ECO:0000256" key="1">
    <source>
        <dbReference type="ARBA" id="ARBA00001974"/>
    </source>
</evidence>
<name>A0AAV8YUA5_9CUCU</name>
<dbReference type="InterPro" id="IPR016208">
    <property type="entry name" value="Ald_Oxase/xanthine_DH-like"/>
</dbReference>
<dbReference type="InterPro" id="IPR036856">
    <property type="entry name" value="Ald_Oxase/Xan_DH_a/b_sf"/>
</dbReference>
<keyword evidence="10 15" id="KW-0411">Iron-sulfur</keyword>
<dbReference type="FunFam" id="3.30.365.10:FF:000001">
    <property type="entry name" value="Xanthine dehydrogenase oxidase"/>
    <property type="match status" value="1"/>
</dbReference>
<dbReference type="SUPFAM" id="SSF54665">
    <property type="entry name" value="CO dehydrogenase molybdoprotein N-domain-like"/>
    <property type="match status" value="1"/>
</dbReference>
<feature type="binding site" evidence="15">
    <location>
        <position position="1001"/>
    </location>
    <ligand>
        <name>Mo-molybdopterin</name>
        <dbReference type="ChEBI" id="CHEBI:71302"/>
    </ligand>
    <ligandPart>
        <name>Mo</name>
        <dbReference type="ChEBI" id="CHEBI:28685"/>
    </ligandPart>
</feature>
<dbReference type="GO" id="GO:0016491">
    <property type="term" value="F:oxidoreductase activity"/>
    <property type="evidence" value="ECO:0007669"/>
    <property type="project" value="UniProtKB-KW"/>
</dbReference>
<sequence length="1230" mass="137439">MMTNEKRKFKHALLKTRKTKDHINGNVGKVNFALQPKRSFKSKCIECIVHTSNLQDLLKDLVIFVNGKRHTVTASEVTPETTLNTYLRNTLQLKGTKFMCLEGGCGACIVSINRCNPVTGKLETFAVNSCLVSIFSCFGWDIWTIEGLGNSTSSTPHTEHPEKIQWHPVRVLHPWHDNEHVWPQKSLGEVTMKQVENSFGGNICRCTGYRSILSAFKCLCVDATTNLTGRYPDIEDVGKQCDNMCAIKLSMPFYFKLGTKSWIKVMEFDDLVQIVKSFHGSGSSYMLIAGNTGKGVYKMENDLDVYVDIVNVKELVRCDVNKNHVSLGAGAGTLGGNLMMKNKWKNFPSDVFLFLETVGAQVIVVDINNLEHTMTLLEFLQVDMTDKILKKIVMPALDESHFYNSYKIMPRAQNAHALVNAGFLLKMDVKYTVKSVRIVYGCINQSLHMQILSEELVPDFELPDPKPQFRKNLAIALLYKYILSITPTKHISKNHVSGGNILHRPVSIGTQDFDTNKALYPLSQPIPKIEAVYQTTGEAEYITDMPDLPNQLFAAFVLAKATPSSKILKIKKEKSDGIVKRALALGGVVAFFDKYDIPGKNTFTPKDVFLSVEEELFYHSQPVGIIVATSHETAEKAADLGKKKPVLTIRDILERGITDKLTHDRIVEPKRQGKNVKYTVKGTFDVSWQYHFHMETQCCNVVPKEDGLDMYPSSQWMDLSQNAAAAVLNIPANKINVVVRRLGGAFGAKIIRNSLVSSATALAAYKLKKPVKMWLPLETNMRVIGKRHPLFGNYEAGVDEHGVIQGLENTFYYDHGCSENEQVTDLLFDTYFGTYESDTWYTNSNLAHTDMHPSCFMRAPGSVEGLAMCEAIMEHIAMSINMDPLEFRIINMSKKRGVLLKHVREFKKWANVEERESLEEKGLSVVPMVFPLAIIFNYGVIISIYHSDGSVALSHGGVEIGQGINTKALQVCAYKLGIPMEKISVKPSNNLVAANSSMTGASFTSEGVCWGVIKACDILLERLKPIRATMENPTWEELIQKCHDESVHLTATSMASPKDPELKLYDIYGVCASEIELDVLTGQHQVLRVDLLEDVGDSMSPEIDIGQVEGAFIMGQGYFTSEQIVTGEEGEVLTNRTWNYKPPGAKDIPINFHVKFPRNNPNPVGVLKSKAVGEPPFCLSVSIPLAIRQAVASVREEVDKNASKWYPFDGPSTVENTFMNCQHDYRHYTL</sequence>
<dbReference type="SUPFAM" id="SSF55447">
    <property type="entry name" value="CO dehydrogenase flavoprotein C-terminal domain-like"/>
    <property type="match status" value="1"/>
</dbReference>
<feature type="active site" description="Proton acceptor" evidence="13">
    <location>
        <position position="1174"/>
    </location>
</feature>
<dbReference type="FunFam" id="3.10.20.30:FF:000012">
    <property type="entry name" value="Xanthine dehydrogenase/oxidase"/>
    <property type="match status" value="1"/>
</dbReference>
<evidence type="ECO:0000256" key="3">
    <source>
        <dbReference type="ARBA" id="ARBA00022505"/>
    </source>
</evidence>
<evidence type="ECO:0000259" key="16">
    <source>
        <dbReference type="PROSITE" id="PS51085"/>
    </source>
</evidence>
<dbReference type="SMART" id="SM01092">
    <property type="entry name" value="CO_deh_flav_C"/>
    <property type="match status" value="1"/>
</dbReference>
<keyword evidence="18" id="KW-1185">Reference proteome</keyword>
<reference evidence="17" key="1">
    <citation type="journal article" date="2023" name="Insect Mol. Biol.">
        <title>Genome sequencing provides insights into the evolution of gene families encoding plant cell wall-degrading enzymes in longhorned beetles.</title>
        <authorList>
            <person name="Shin N.R."/>
            <person name="Okamura Y."/>
            <person name="Kirsch R."/>
            <person name="Pauchet Y."/>
        </authorList>
    </citation>
    <scope>NUCLEOTIDE SEQUENCE</scope>
    <source>
        <strain evidence="17">AMC_N1</strain>
    </source>
</reference>
<dbReference type="SUPFAM" id="SSF47741">
    <property type="entry name" value="CO dehydrogenase ISP C-domain like"/>
    <property type="match status" value="1"/>
</dbReference>
<evidence type="ECO:0000313" key="18">
    <source>
        <dbReference type="Proteomes" id="UP001162162"/>
    </source>
</evidence>
<dbReference type="Pfam" id="PF20256">
    <property type="entry name" value="MoCoBD_2"/>
    <property type="match status" value="1"/>
</dbReference>
<dbReference type="FunFam" id="3.30.365.10:FF:000008">
    <property type="entry name" value="Aldehyde oxidase1"/>
    <property type="match status" value="1"/>
</dbReference>
<dbReference type="InterPro" id="IPR037165">
    <property type="entry name" value="AldOxase/xan_DH_Mopterin-bd_sf"/>
</dbReference>
<evidence type="ECO:0000256" key="15">
    <source>
        <dbReference type="PIRSR" id="PIRSR000127-3"/>
    </source>
</evidence>
<feature type="binding site" evidence="15">
    <location>
        <position position="105"/>
    </location>
    <ligand>
        <name>[2Fe-2S] cluster</name>
        <dbReference type="ChEBI" id="CHEBI:190135"/>
        <label>1</label>
    </ligand>
</feature>
<feature type="binding site" evidence="14">
    <location>
        <position position="389"/>
    </location>
    <ligand>
        <name>FAD</name>
        <dbReference type="ChEBI" id="CHEBI:57692"/>
    </ligand>
</feature>
<dbReference type="GO" id="GO:0050660">
    <property type="term" value="F:flavin adenine dinucleotide binding"/>
    <property type="evidence" value="ECO:0007669"/>
    <property type="project" value="InterPro"/>
</dbReference>
<dbReference type="InterPro" id="IPR036683">
    <property type="entry name" value="CO_DH_flav_C_dom_sf"/>
</dbReference>
<proteinExistence type="inferred from homology"/>
<dbReference type="PROSITE" id="PS00197">
    <property type="entry name" value="2FE2S_FER_1"/>
    <property type="match status" value="1"/>
</dbReference>
<dbReference type="InterPro" id="IPR005107">
    <property type="entry name" value="CO_DH_flav_C"/>
</dbReference>
<evidence type="ECO:0000256" key="9">
    <source>
        <dbReference type="ARBA" id="ARBA00023004"/>
    </source>
</evidence>
<comment type="caution">
    <text evidence="17">The sequence shown here is derived from an EMBL/GenBank/DDBJ whole genome shotgun (WGS) entry which is preliminary data.</text>
</comment>
<comment type="similarity">
    <text evidence="2">Belongs to the xanthine dehydrogenase family.</text>
</comment>
<dbReference type="Pfam" id="PF00111">
    <property type="entry name" value="Fer2"/>
    <property type="match status" value="1"/>
</dbReference>
<feature type="binding site" evidence="15">
    <location>
        <position position="858"/>
    </location>
    <ligand>
        <name>Mo-molybdopterin</name>
        <dbReference type="ChEBI" id="CHEBI:71302"/>
    </ligand>
    <ligandPart>
        <name>Mo</name>
        <dbReference type="ChEBI" id="CHEBI:28685"/>
    </ligandPart>
</feature>
<feature type="binding site" evidence="15">
    <location>
        <position position="204"/>
    </location>
    <ligand>
        <name>[2Fe-2S] cluster</name>
        <dbReference type="ChEBI" id="CHEBI:190135"/>
        <label>2</label>
    </ligand>
</feature>
<comment type="cofactor">
    <cofactor evidence="15">
        <name>Mo-molybdopterin</name>
        <dbReference type="ChEBI" id="CHEBI:71302"/>
    </cofactor>
    <text evidence="15">Binds 1 Mo-molybdopterin (Mo-MPT) cofactor per subunit.</text>
</comment>